<dbReference type="OrthoDB" id="9802228at2"/>
<evidence type="ECO:0000256" key="3">
    <source>
        <dbReference type="ARBA" id="ARBA00022490"/>
    </source>
</evidence>
<dbReference type="PATRIC" id="fig|706587.4.peg.3085"/>
<reference evidence="13" key="1">
    <citation type="submission" date="2012-06" db="EMBL/GenBank/DDBJ databases">
        <title>Complete sequence of chromosome of Desulfomonile tiedjei DSM 6799.</title>
        <authorList>
            <person name="Lucas S."/>
            <person name="Copeland A."/>
            <person name="Lapidus A."/>
            <person name="Glavina del Rio T."/>
            <person name="Dalin E."/>
            <person name="Tice H."/>
            <person name="Bruce D."/>
            <person name="Goodwin L."/>
            <person name="Pitluck S."/>
            <person name="Peters L."/>
            <person name="Ovchinnikova G."/>
            <person name="Zeytun A."/>
            <person name="Lu M."/>
            <person name="Kyrpides N."/>
            <person name="Mavromatis K."/>
            <person name="Ivanova N."/>
            <person name="Brettin T."/>
            <person name="Detter J.C."/>
            <person name="Han C."/>
            <person name="Larimer F."/>
            <person name="Land M."/>
            <person name="Hauser L."/>
            <person name="Markowitz V."/>
            <person name="Cheng J.-F."/>
            <person name="Hugenholtz P."/>
            <person name="Woyke T."/>
            <person name="Wu D."/>
            <person name="Spring S."/>
            <person name="Schroeder M."/>
            <person name="Brambilla E."/>
            <person name="Klenk H.-P."/>
            <person name="Eisen J.A."/>
        </authorList>
    </citation>
    <scope>NUCLEOTIDE SEQUENCE [LARGE SCALE GENOMIC DNA]</scope>
    <source>
        <strain evidence="13">ATCC 49306 / DSM 6799 / DCB-1</strain>
    </source>
</reference>
<evidence type="ECO:0000313" key="12">
    <source>
        <dbReference type="EMBL" id="AFM25378.1"/>
    </source>
</evidence>
<dbReference type="PANTHER" id="PTHR10815:SF13">
    <property type="entry name" value="METHYLATED-DNA--PROTEIN-CYSTEINE METHYLTRANSFERASE"/>
    <property type="match status" value="1"/>
</dbReference>
<dbReference type="EC" id="2.1.1.63" evidence="9"/>
<feature type="active site" description="Nucleophile; methyl group acceptor" evidence="9">
    <location>
        <position position="138"/>
    </location>
</feature>
<keyword evidence="13" id="KW-1185">Reference proteome</keyword>
<comment type="function">
    <text evidence="9">Involved in the cellular defense against the biological effects of O6-methylguanine (O6-MeG) and O4-methylthymine (O4-MeT) in DNA. Repairs the methylated nucleobase in DNA by stoichiometrically transferring the methyl group to a cysteine residue in the enzyme. This is a suicide reaction: the enzyme is irreversibly inactivated.</text>
</comment>
<dbReference type="PROSITE" id="PS00374">
    <property type="entry name" value="MGMT"/>
    <property type="match status" value="1"/>
</dbReference>
<evidence type="ECO:0000313" key="13">
    <source>
        <dbReference type="Proteomes" id="UP000006055"/>
    </source>
</evidence>
<sequence length="171" mass="18757">MNSESSAEKARSAEIVIHHFFSDLVGWLELQASKDGVRSISFVEAPESLSAASDDPVISELLMQLDAYFAGELTEFSIPLAPPGGTLFQRRVWDRLMAIPYGETRSYGEIAVEVGVPKGARAVGLANKKNFLPIVIPCHRVIRSNGDLGGYDSGVAIKQKLLQFESRKNRH</sequence>
<dbReference type="Gene3D" id="3.30.160.70">
    <property type="entry name" value="Methylated DNA-protein cysteine methyltransferase domain"/>
    <property type="match status" value="1"/>
</dbReference>
<feature type="domain" description="Methylated-DNA-[protein]-cysteine S-methyltransferase DNA binding" evidence="10">
    <location>
        <begin position="88"/>
        <end position="166"/>
    </location>
</feature>
<dbReference type="Pfam" id="PF01035">
    <property type="entry name" value="DNA_binding_1"/>
    <property type="match status" value="1"/>
</dbReference>
<evidence type="ECO:0000256" key="9">
    <source>
        <dbReference type="HAMAP-Rule" id="MF_00772"/>
    </source>
</evidence>
<evidence type="ECO:0000256" key="1">
    <source>
        <dbReference type="ARBA" id="ARBA00001286"/>
    </source>
</evidence>
<keyword evidence="7 9" id="KW-0234">DNA repair</keyword>
<dbReference type="GO" id="GO:0006307">
    <property type="term" value="P:DNA alkylation repair"/>
    <property type="evidence" value="ECO:0007669"/>
    <property type="project" value="UniProtKB-UniRule"/>
</dbReference>
<dbReference type="GO" id="GO:0003908">
    <property type="term" value="F:methylated-DNA-[protein]-cysteine S-methyltransferase activity"/>
    <property type="evidence" value="ECO:0007669"/>
    <property type="project" value="UniProtKB-UniRule"/>
</dbReference>
<dbReference type="InterPro" id="IPR023546">
    <property type="entry name" value="MGMT"/>
</dbReference>
<dbReference type="EMBL" id="CP003360">
    <property type="protein sequence ID" value="AFM25378.1"/>
    <property type="molecule type" value="Genomic_DNA"/>
</dbReference>
<comment type="subcellular location">
    <subcellularLocation>
        <location evidence="9">Cytoplasm</location>
    </subcellularLocation>
</comment>
<evidence type="ECO:0000256" key="8">
    <source>
        <dbReference type="ARBA" id="ARBA00049348"/>
    </source>
</evidence>
<comment type="miscellaneous">
    <text evidence="9">This enzyme catalyzes only one turnover and therefore is not strictly catalytic. According to one definition, an enzyme is a biocatalyst that acts repeatedly and over many reaction cycles.</text>
</comment>
<evidence type="ECO:0000256" key="6">
    <source>
        <dbReference type="ARBA" id="ARBA00022763"/>
    </source>
</evidence>
<dbReference type="Pfam" id="PF02870">
    <property type="entry name" value="Methyltransf_1N"/>
    <property type="match status" value="1"/>
</dbReference>
<evidence type="ECO:0000256" key="2">
    <source>
        <dbReference type="ARBA" id="ARBA00008711"/>
    </source>
</evidence>
<keyword evidence="3 9" id="KW-0963">Cytoplasm</keyword>
<dbReference type="SUPFAM" id="SSF46767">
    <property type="entry name" value="Methylated DNA-protein cysteine methyltransferase, C-terminal domain"/>
    <property type="match status" value="1"/>
</dbReference>
<dbReference type="SUPFAM" id="SSF53155">
    <property type="entry name" value="Methylated DNA-protein cysteine methyltransferase domain"/>
    <property type="match status" value="1"/>
</dbReference>
<dbReference type="RefSeq" id="WP_014810519.1">
    <property type="nucleotide sequence ID" value="NC_018025.1"/>
</dbReference>
<comment type="catalytic activity">
    <reaction evidence="8 9">
        <text>a 6-O-methyl-2'-deoxyguanosine in DNA + L-cysteinyl-[protein] = S-methyl-L-cysteinyl-[protein] + a 2'-deoxyguanosine in DNA</text>
        <dbReference type="Rhea" id="RHEA:24000"/>
        <dbReference type="Rhea" id="RHEA-COMP:10131"/>
        <dbReference type="Rhea" id="RHEA-COMP:10132"/>
        <dbReference type="Rhea" id="RHEA-COMP:11367"/>
        <dbReference type="Rhea" id="RHEA-COMP:11368"/>
        <dbReference type="ChEBI" id="CHEBI:29950"/>
        <dbReference type="ChEBI" id="CHEBI:82612"/>
        <dbReference type="ChEBI" id="CHEBI:85445"/>
        <dbReference type="ChEBI" id="CHEBI:85448"/>
        <dbReference type="EC" id="2.1.1.63"/>
    </reaction>
</comment>
<evidence type="ECO:0000256" key="7">
    <source>
        <dbReference type="ARBA" id="ARBA00023204"/>
    </source>
</evidence>
<dbReference type="FunFam" id="1.10.10.10:FF:000214">
    <property type="entry name" value="Methylated-DNA--protein-cysteine methyltransferase"/>
    <property type="match status" value="1"/>
</dbReference>
<keyword evidence="5 9" id="KW-0808">Transferase</keyword>
<keyword evidence="4 9" id="KW-0489">Methyltransferase</keyword>
<organism evidence="12 13">
    <name type="scientific">Desulfomonile tiedjei (strain ATCC 49306 / DSM 6799 / DCB-1)</name>
    <dbReference type="NCBI Taxonomy" id="706587"/>
    <lineage>
        <taxon>Bacteria</taxon>
        <taxon>Pseudomonadati</taxon>
        <taxon>Thermodesulfobacteriota</taxon>
        <taxon>Desulfomonilia</taxon>
        <taxon>Desulfomonilales</taxon>
        <taxon>Desulfomonilaceae</taxon>
        <taxon>Desulfomonile</taxon>
    </lineage>
</organism>
<comment type="catalytic activity">
    <reaction evidence="1 9">
        <text>a 4-O-methyl-thymidine in DNA + L-cysteinyl-[protein] = a thymidine in DNA + S-methyl-L-cysteinyl-[protein]</text>
        <dbReference type="Rhea" id="RHEA:53428"/>
        <dbReference type="Rhea" id="RHEA-COMP:10131"/>
        <dbReference type="Rhea" id="RHEA-COMP:10132"/>
        <dbReference type="Rhea" id="RHEA-COMP:13555"/>
        <dbReference type="Rhea" id="RHEA-COMP:13556"/>
        <dbReference type="ChEBI" id="CHEBI:29950"/>
        <dbReference type="ChEBI" id="CHEBI:82612"/>
        <dbReference type="ChEBI" id="CHEBI:137386"/>
        <dbReference type="ChEBI" id="CHEBI:137387"/>
        <dbReference type="EC" id="2.1.1.63"/>
    </reaction>
</comment>
<evidence type="ECO:0000259" key="11">
    <source>
        <dbReference type="Pfam" id="PF02870"/>
    </source>
</evidence>
<dbReference type="AlphaFoldDB" id="I4C737"/>
<evidence type="ECO:0000259" key="10">
    <source>
        <dbReference type="Pfam" id="PF01035"/>
    </source>
</evidence>
<dbReference type="InterPro" id="IPR036217">
    <property type="entry name" value="MethylDNA_cys_MeTrfase_DNAb"/>
</dbReference>
<name>I4C737_DESTA</name>
<dbReference type="NCBIfam" id="TIGR00589">
    <property type="entry name" value="ogt"/>
    <property type="match status" value="1"/>
</dbReference>
<gene>
    <name evidence="12" type="ordered locus">Desti_2701</name>
</gene>
<accession>I4C737</accession>
<dbReference type="Proteomes" id="UP000006055">
    <property type="component" value="Chromosome"/>
</dbReference>
<keyword evidence="6 9" id="KW-0227">DNA damage</keyword>
<protein>
    <recommendedName>
        <fullName evidence="9">Methylated-DNA--protein-cysteine methyltransferase</fullName>
        <ecNumber evidence="9">2.1.1.63</ecNumber>
    </recommendedName>
    <alternativeName>
        <fullName evidence="9">6-O-methylguanine-DNA methyltransferase</fullName>
        <shortName evidence="9">MGMT</shortName>
    </alternativeName>
    <alternativeName>
        <fullName evidence="9">O-6-methylguanine-DNA-alkyltransferase</fullName>
    </alternativeName>
</protein>
<dbReference type="eggNOG" id="COG0350">
    <property type="taxonomic scope" value="Bacteria"/>
</dbReference>
<dbReference type="HOGENOM" id="CLU_000445_52_2_7"/>
<dbReference type="InterPro" id="IPR036631">
    <property type="entry name" value="MGMT_N_sf"/>
</dbReference>
<dbReference type="STRING" id="706587.Desti_2701"/>
<dbReference type="InterPro" id="IPR008332">
    <property type="entry name" value="MethylG_MeTrfase_N"/>
</dbReference>
<proteinExistence type="inferred from homology"/>
<feature type="domain" description="Methylguanine DNA methyltransferase ribonuclease-like" evidence="11">
    <location>
        <begin position="25"/>
        <end position="82"/>
    </location>
</feature>
<dbReference type="InterPro" id="IPR001497">
    <property type="entry name" value="MethylDNA_cys_MeTrfase_AS"/>
</dbReference>
<evidence type="ECO:0000256" key="4">
    <source>
        <dbReference type="ARBA" id="ARBA00022603"/>
    </source>
</evidence>
<dbReference type="KEGG" id="dti:Desti_2701"/>
<comment type="similarity">
    <text evidence="2 9">Belongs to the MGMT family.</text>
</comment>
<dbReference type="CDD" id="cd06445">
    <property type="entry name" value="ATase"/>
    <property type="match status" value="1"/>
</dbReference>
<dbReference type="InterPro" id="IPR036388">
    <property type="entry name" value="WH-like_DNA-bd_sf"/>
</dbReference>
<dbReference type="Gene3D" id="1.10.10.10">
    <property type="entry name" value="Winged helix-like DNA-binding domain superfamily/Winged helix DNA-binding domain"/>
    <property type="match status" value="1"/>
</dbReference>
<dbReference type="InterPro" id="IPR014048">
    <property type="entry name" value="MethylDNA_cys_MeTrfase_DNA-bd"/>
</dbReference>
<dbReference type="HAMAP" id="MF_00772">
    <property type="entry name" value="OGT"/>
    <property type="match status" value="1"/>
</dbReference>
<dbReference type="PANTHER" id="PTHR10815">
    <property type="entry name" value="METHYLATED-DNA--PROTEIN-CYSTEINE METHYLTRANSFERASE"/>
    <property type="match status" value="1"/>
</dbReference>
<dbReference type="GO" id="GO:0032259">
    <property type="term" value="P:methylation"/>
    <property type="evidence" value="ECO:0007669"/>
    <property type="project" value="UniProtKB-KW"/>
</dbReference>
<dbReference type="GO" id="GO:0005737">
    <property type="term" value="C:cytoplasm"/>
    <property type="evidence" value="ECO:0007669"/>
    <property type="project" value="UniProtKB-SubCell"/>
</dbReference>
<evidence type="ECO:0000256" key="5">
    <source>
        <dbReference type="ARBA" id="ARBA00022679"/>
    </source>
</evidence>